<evidence type="ECO:0000256" key="3">
    <source>
        <dbReference type="ARBA" id="ARBA00022692"/>
    </source>
</evidence>
<keyword evidence="10" id="KW-1185">Reference proteome</keyword>
<evidence type="ECO:0000256" key="6">
    <source>
        <dbReference type="RuleBase" id="RU004057"/>
    </source>
</evidence>
<dbReference type="GO" id="GO:0015031">
    <property type="term" value="P:protein transport"/>
    <property type="evidence" value="ECO:0007669"/>
    <property type="project" value="UniProtKB-KW"/>
</dbReference>
<dbReference type="RefSeq" id="WP_173767636.1">
    <property type="nucleotide sequence ID" value="NZ_CP048836.1"/>
</dbReference>
<sequence length="162" mass="17533">MIAALDTTMYHLGQLFLAPVLCAIALLFAYACVSLGAFLWQSGQRRARRGAGFELVQAWRAAPQLSQADLELIALQRLDTARIATRVAPMLGLVATMIPMGPALRALGNGQLADVSQALAIAFSAVILALIAASVTYTVLNVRRRWYAADLAQIERLRREAP</sequence>
<protein>
    <submittedName>
        <fullName evidence="9">MotA/TolQ/ExbB proton channel family protein</fullName>
    </submittedName>
</protein>
<dbReference type="KEGG" id="azq:G3580_17395"/>
<feature type="transmembrane region" description="Helical" evidence="7">
    <location>
        <begin position="87"/>
        <end position="107"/>
    </location>
</feature>
<feature type="transmembrane region" description="Helical" evidence="7">
    <location>
        <begin position="119"/>
        <end position="140"/>
    </location>
</feature>
<organism evidence="9 10">
    <name type="scientific">Nitrogeniibacter mangrovi</name>
    <dbReference type="NCBI Taxonomy" id="2016596"/>
    <lineage>
        <taxon>Bacteria</taxon>
        <taxon>Pseudomonadati</taxon>
        <taxon>Pseudomonadota</taxon>
        <taxon>Betaproteobacteria</taxon>
        <taxon>Rhodocyclales</taxon>
        <taxon>Zoogloeaceae</taxon>
        <taxon>Nitrogeniibacter</taxon>
    </lineage>
</organism>
<reference evidence="9 10" key="1">
    <citation type="submission" date="2020-02" db="EMBL/GenBank/DDBJ databases">
        <title>Nitrogenibacter mangrovi gen. nov., sp. nov. isolated from mangrove sediment, a denitrifying betaproteobacterium.</title>
        <authorList>
            <person name="Liao H."/>
            <person name="Tian Y."/>
        </authorList>
    </citation>
    <scope>NUCLEOTIDE SEQUENCE [LARGE SCALE GENOMIC DNA]</scope>
    <source>
        <strain evidence="9 10">M9-3-2</strain>
    </source>
</reference>
<accession>A0A6C1B676</accession>
<evidence type="ECO:0000256" key="4">
    <source>
        <dbReference type="ARBA" id="ARBA00022989"/>
    </source>
</evidence>
<gene>
    <name evidence="9" type="ORF">G3580_17395</name>
</gene>
<evidence type="ECO:0000256" key="5">
    <source>
        <dbReference type="ARBA" id="ARBA00023136"/>
    </source>
</evidence>
<keyword evidence="3 7" id="KW-0812">Transmembrane</keyword>
<evidence type="ECO:0000256" key="2">
    <source>
        <dbReference type="ARBA" id="ARBA00022475"/>
    </source>
</evidence>
<comment type="similarity">
    <text evidence="6">Belongs to the exbB/tolQ family.</text>
</comment>
<feature type="domain" description="MotA/TolQ/ExbB proton channel" evidence="8">
    <location>
        <begin position="77"/>
        <end position="155"/>
    </location>
</feature>
<evidence type="ECO:0000313" key="10">
    <source>
        <dbReference type="Proteomes" id="UP000501991"/>
    </source>
</evidence>
<keyword evidence="2" id="KW-1003">Cell membrane</keyword>
<evidence type="ECO:0000313" key="9">
    <source>
        <dbReference type="EMBL" id="QID19236.1"/>
    </source>
</evidence>
<feature type="transmembrane region" description="Helical" evidence="7">
    <location>
        <begin position="15"/>
        <end position="40"/>
    </location>
</feature>
<keyword evidence="6" id="KW-0653">Protein transport</keyword>
<keyword evidence="4 7" id="KW-1133">Transmembrane helix</keyword>
<dbReference type="GO" id="GO:0005886">
    <property type="term" value="C:plasma membrane"/>
    <property type="evidence" value="ECO:0007669"/>
    <property type="project" value="UniProtKB-SubCell"/>
</dbReference>
<dbReference type="EMBL" id="CP048836">
    <property type="protein sequence ID" value="QID19236.1"/>
    <property type="molecule type" value="Genomic_DNA"/>
</dbReference>
<dbReference type="Proteomes" id="UP000501991">
    <property type="component" value="Chromosome"/>
</dbReference>
<dbReference type="Pfam" id="PF01618">
    <property type="entry name" value="MotA_ExbB"/>
    <property type="match status" value="1"/>
</dbReference>
<comment type="subcellular location">
    <subcellularLocation>
        <location evidence="1">Cell membrane</location>
        <topology evidence="1">Multi-pass membrane protein</topology>
    </subcellularLocation>
    <subcellularLocation>
        <location evidence="6">Membrane</location>
        <topology evidence="6">Multi-pass membrane protein</topology>
    </subcellularLocation>
</comment>
<keyword evidence="5 7" id="KW-0472">Membrane</keyword>
<keyword evidence="6" id="KW-0813">Transport</keyword>
<dbReference type="AlphaFoldDB" id="A0A6C1B676"/>
<dbReference type="InterPro" id="IPR002898">
    <property type="entry name" value="MotA_ExbB_proton_chnl"/>
</dbReference>
<name>A0A6C1B676_9RHOO</name>
<proteinExistence type="inferred from homology"/>
<evidence type="ECO:0000259" key="8">
    <source>
        <dbReference type="Pfam" id="PF01618"/>
    </source>
</evidence>
<evidence type="ECO:0000256" key="1">
    <source>
        <dbReference type="ARBA" id="ARBA00004651"/>
    </source>
</evidence>
<evidence type="ECO:0000256" key="7">
    <source>
        <dbReference type="SAM" id="Phobius"/>
    </source>
</evidence>